<dbReference type="Proteomes" id="UP000823775">
    <property type="component" value="Unassembled WGS sequence"/>
</dbReference>
<evidence type="ECO:0000256" key="1">
    <source>
        <dbReference type="SAM" id="Coils"/>
    </source>
</evidence>
<feature type="coiled-coil region" evidence="1">
    <location>
        <begin position="116"/>
        <end position="150"/>
    </location>
</feature>
<keyword evidence="3" id="KW-1185">Reference proteome</keyword>
<dbReference type="EMBL" id="JACEIK010001141">
    <property type="protein sequence ID" value="MCD7466429.1"/>
    <property type="molecule type" value="Genomic_DNA"/>
</dbReference>
<reference evidence="2 3" key="1">
    <citation type="journal article" date="2021" name="BMC Genomics">
        <title>Datura genome reveals duplications of psychoactive alkaloid biosynthetic genes and high mutation rate following tissue culture.</title>
        <authorList>
            <person name="Rajewski A."/>
            <person name="Carter-House D."/>
            <person name="Stajich J."/>
            <person name="Litt A."/>
        </authorList>
    </citation>
    <scope>NUCLEOTIDE SEQUENCE [LARGE SCALE GENOMIC DNA]</scope>
    <source>
        <strain evidence="2">AR-01</strain>
    </source>
</reference>
<organism evidence="2 3">
    <name type="scientific">Datura stramonium</name>
    <name type="common">Jimsonweed</name>
    <name type="synonym">Common thornapple</name>
    <dbReference type="NCBI Taxonomy" id="4076"/>
    <lineage>
        <taxon>Eukaryota</taxon>
        <taxon>Viridiplantae</taxon>
        <taxon>Streptophyta</taxon>
        <taxon>Embryophyta</taxon>
        <taxon>Tracheophyta</taxon>
        <taxon>Spermatophyta</taxon>
        <taxon>Magnoliopsida</taxon>
        <taxon>eudicotyledons</taxon>
        <taxon>Gunneridae</taxon>
        <taxon>Pentapetalae</taxon>
        <taxon>asterids</taxon>
        <taxon>lamiids</taxon>
        <taxon>Solanales</taxon>
        <taxon>Solanaceae</taxon>
        <taxon>Solanoideae</taxon>
        <taxon>Datureae</taxon>
        <taxon>Datura</taxon>
    </lineage>
</organism>
<comment type="caution">
    <text evidence="2">The sequence shown here is derived from an EMBL/GenBank/DDBJ whole genome shotgun (WGS) entry which is preliminary data.</text>
</comment>
<protein>
    <submittedName>
        <fullName evidence="2">Uncharacterized protein</fullName>
    </submittedName>
</protein>
<keyword evidence="1" id="KW-0175">Coiled coil</keyword>
<evidence type="ECO:0000313" key="2">
    <source>
        <dbReference type="EMBL" id="MCD7466429.1"/>
    </source>
</evidence>
<sequence length="152" mass="17631">MANPVLDPLAYAKRISQIKQQNRGQAFISSLKKYSPSADVPLRKKRNVEKPRSSRAIFEVGVNIETPKDFLLAFPPRSNPIFDEVIIEEDEKIDDRSDVIQIHFHYRDKILICEGLQFSLRKNEELKYEVQQINSELLAKENELGTVEEDFL</sequence>
<name>A0ABS8T642_DATST</name>
<proteinExistence type="predicted"/>
<accession>A0ABS8T642</accession>
<gene>
    <name evidence="2" type="ORF">HAX54_003135</name>
</gene>
<evidence type="ECO:0000313" key="3">
    <source>
        <dbReference type="Proteomes" id="UP000823775"/>
    </source>
</evidence>